<dbReference type="PROSITE" id="PS51253">
    <property type="entry name" value="HTH_CENPB"/>
    <property type="match status" value="2"/>
</dbReference>
<dbReference type="SUPFAM" id="SSF48295">
    <property type="entry name" value="TrpR-like"/>
    <property type="match status" value="1"/>
</dbReference>
<protein>
    <recommendedName>
        <fullName evidence="5">HTH CENPB-type domain-containing protein</fullName>
    </recommendedName>
</protein>
<dbReference type="SMART" id="SM00175">
    <property type="entry name" value="RAB"/>
    <property type="match status" value="1"/>
</dbReference>
<dbReference type="NCBIfam" id="TIGR00231">
    <property type="entry name" value="small_GTP"/>
    <property type="match status" value="1"/>
</dbReference>
<dbReference type="GO" id="GO:0043565">
    <property type="term" value="F:sequence-specific DNA binding"/>
    <property type="evidence" value="ECO:0007669"/>
    <property type="project" value="InterPro"/>
</dbReference>
<dbReference type="InterPro" id="IPR001806">
    <property type="entry name" value="Small_GTPase"/>
</dbReference>
<proteinExistence type="inferred from homology"/>
<comment type="caution">
    <text evidence="6">The sequence shown here is derived from an EMBL/GenBank/DDBJ whole genome shotgun (WGS) entry which is preliminary data.</text>
</comment>
<dbReference type="AlphaFoldDB" id="A0A8S1C061"/>
<gene>
    <name evidence="6" type="ORF">CLODIP_2_CD11470</name>
</gene>
<organism evidence="6 7">
    <name type="scientific">Cloeon dipterum</name>
    <dbReference type="NCBI Taxonomy" id="197152"/>
    <lineage>
        <taxon>Eukaryota</taxon>
        <taxon>Metazoa</taxon>
        <taxon>Ecdysozoa</taxon>
        <taxon>Arthropoda</taxon>
        <taxon>Hexapoda</taxon>
        <taxon>Insecta</taxon>
        <taxon>Pterygota</taxon>
        <taxon>Palaeoptera</taxon>
        <taxon>Ephemeroptera</taxon>
        <taxon>Pisciforma</taxon>
        <taxon>Baetidae</taxon>
        <taxon>Cloeon</taxon>
    </lineage>
</organism>
<feature type="domain" description="HTH CENPB-type" evidence="5">
    <location>
        <begin position="435"/>
        <end position="504"/>
    </location>
</feature>
<dbReference type="EMBL" id="CADEPI010000005">
    <property type="protein sequence ID" value="CAB3361290.1"/>
    <property type="molecule type" value="Genomic_DNA"/>
</dbReference>
<reference evidence="6 7" key="1">
    <citation type="submission" date="2020-04" db="EMBL/GenBank/DDBJ databases">
        <authorList>
            <person name="Alioto T."/>
            <person name="Alioto T."/>
            <person name="Gomez Garrido J."/>
        </authorList>
    </citation>
    <scope>NUCLEOTIDE SEQUENCE [LARGE SCALE GENOMIC DNA]</scope>
</reference>
<dbReference type="Pfam" id="PF00071">
    <property type="entry name" value="Ras"/>
    <property type="match status" value="1"/>
</dbReference>
<evidence type="ECO:0000259" key="5">
    <source>
        <dbReference type="PROSITE" id="PS51253"/>
    </source>
</evidence>
<dbReference type="GO" id="GO:0003924">
    <property type="term" value="F:GTPase activity"/>
    <property type="evidence" value="ECO:0007669"/>
    <property type="project" value="InterPro"/>
</dbReference>
<accession>A0A8S1C061</accession>
<dbReference type="PROSITE" id="PS51417">
    <property type="entry name" value="ARF"/>
    <property type="match status" value="1"/>
</dbReference>
<evidence type="ECO:0000313" key="7">
    <source>
        <dbReference type="Proteomes" id="UP000494165"/>
    </source>
</evidence>
<dbReference type="SMART" id="SM00173">
    <property type="entry name" value="RAS"/>
    <property type="match status" value="1"/>
</dbReference>
<dbReference type="GO" id="GO:0005634">
    <property type="term" value="C:nucleus"/>
    <property type="evidence" value="ECO:0007669"/>
    <property type="project" value="UniProtKB-SubCell"/>
</dbReference>
<name>A0A8S1C061_9INSE</name>
<dbReference type="Proteomes" id="UP000494165">
    <property type="component" value="Unassembled WGS sequence"/>
</dbReference>
<dbReference type="Pfam" id="PF03184">
    <property type="entry name" value="DDE_1"/>
    <property type="match status" value="1"/>
</dbReference>
<dbReference type="PROSITE" id="PS51419">
    <property type="entry name" value="RAB"/>
    <property type="match status" value="1"/>
</dbReference>
<dbReference type="SMART" id="SM00174">
    <property type="entry name" value="RHO"/>
    <property type="match status" value="1"/>
</dbReference>
<dbReference type="PANTHER" id="PTHR47978">
    <property type="match status" value="1"/>
</dbReference>
<evidence type="ECO:0000256" key="1">
    <source>
        <dbReference type="ARBA" id="ARBA00004123"/>
    </source>
</evidence>
<dbReference type="InterPro" id="IPR009057">
    <property type="entry name" value="Homeodomain-like_sf"/>
</dbReference>
<comment type="similarity">
    <text evidence="2">Belongs to the small GTPase superfamily. Rab family.</text>
</comment>
<evidence type="ECO:0000256" key="4">
    <source>
        <dbReference type="ARBA" id="ARBA00023125"/>
    </source>
</evidence>
<dbReference type="FunFam" id="3.40.50.300:FF:000808">
    <property type="entry name" value="Small GTP-binding protein, putative"/>
    <property type="match status" value="1"/>
</dbReference>
<evidence type="ECO:0000256" key="2">
    <source>
        <dbReference type="ARBA" id="ARBA00006270"/>
    </source>
</evidence>
<dbReference type="SUPFAM" id="SSF52540">
    <property type="entry name" value="P-loop containing nucleoside triphosphate hydrolases"/>
    <property type="match status" value="1"/>
</dbReference>
<dbReference type="InterPro" id="IPR005225">
    <property type="entry name" value="Small_GTP-bd"/>
</dbReference>
<evidence type="ECO:0000313" key="6">
    <source>
        <dbReference type="EMBL" id="CAB3361290.1"/>
    </source>
</evidence>
<dbReference type="PRINTS" id="PR00449">
    <property type="entry name" value="RASTRNSFRMNG"/>
</dbReference>
<dbReference type="Pfam" id="PF03221">
    <property type="entry name" value="HTH_Tnp_Tc5"/>
    <property type="match status" value="1"/>
</dbReference>
<feature type="domain" description="HTH CENPB-type" evidence="5">
    <location>
        <begin position="500"/>
        <end position="572"/>
    </location>
</feature>
<dbReference type="SUPFAM" id="SSF46689">
    <property type="entry name" value="Homeodomain-like"/>
    <property type="match status" value="1"/>
</dbReference>
<dbReference type="GO" id="GO:0005525">
    <property type="term" value="F:GTP binding"/>
    <property type="evidence" value="ECO:0007669"/>
    <property type="project" value="InterPro"/>
</dbReference>
<dbReference type="OrthoDB" id="63533at2759"/>
<dbReference type="Gene3D" id="1.10.10.60">
    <property type="entry name" value="Homeodomain-like"/>
    <property type="match status" value="2"/>
</dbReference>
<dbReference type="Gene3D" id="3.40.50.300">
    <property type="entry name" value="P-loop containing nucleotide triphosphate hydrolases"/>
    <property type="match status" value="1"/>
</dbReference>
<sequence length="824" mass="93621">MKVIEGKIVVLGAQGVGKTSLVVRYIGKMFSHHISPTIGASFFTCKINLDSTKIKLQVWDTAGQERFRAMAPMYYRNANAALLVFDITQEQSFEAVKTWVKELQRNVPEPMVLSLVGNKTDLASQRLVSRDEAVQFAQTINATYFESSALQDQGIEEIFLSTAMQMVELSKQGGTTLKIYDSDAITSTPPTEEEYLLFLQLCLKNTVNSTITKMAPPRNEGVVEKSVSDGRSGRWRREMKEAGGGAKMAGGGPRRGDRYLPQFKERVVIFAKTHTFLETARKFNVHNTTVSDWVRDYDNKHKPTEEPQDAPELMDTAGRSADDKFREWLLACVADDDAVDSITRDSLVQKAEEAVSTTDTASDWFTTWLCRLKEQTKRERNCSHLQYPPWFKTAVRHHTERTNASQAASAFGLSRRTVCVWIKPKPDGQETKKKRGGEGRAVTDTNIDKQLVKWVHSTFGEGEIKKLEVRKKAQEMYSAAGYQIACSNGWYIRWCRRHMVNTKKKLALDSKVEHKLVHWILTETERWQPMSNVLLRDQAIKLGKLTTCNENFKVSSSWLFRFLHRYSSLLQPQRNLCENIYPEFMVDAVADFRRSLEKMFFIGCMDELPISFSYPMSGESDVDLSSYGINVKKLELLPKSTSKCTFALLVLSALEDGQVLPPCLLFPGPIDSYKDCTEVKSNLVHIKSQTTMVMETESFRQWIEEIWFSHITVPNALVVDCLDTHNDEFVITAMAKVSCHLAIMPNGCANILQPLQRGGFTDWFMNGIRERWLNTTVLDKLSVPSPQQLIEWAAELYTLSKNPQQQEMVIQGFKLAGLRSDPLF</sequence>
<dbReference type="PROSITE" id="PS51420">
    <property type="entry name" value="RHO"/>
    <property type="match status" value="1"/>
</dbReference>
<comment type="subcellular location">
    <subcellularLocation>
        <location evidence="1">Nucleus</location>
    </subcellularLocation>
</comment>
<dbReference type="InterPro" id="IPR027417">
    <property type="entry name" value="P-loop_NTPase"/>
</dbReference>
<keyword evidence="4" id="KW-0238">DNA-binding</keyword>
<dbReference type="SMART" id="SM00176">
    <property type="entry name" value="RAN"/>
    <property type="match status" value="1"/>
</dbReference>
<dbReference type="PROSITE" id="PS51421">
    <property type="entry name" value="RAS"/>
    <property type="match status" value="1"/>
</dbReference>
<keyword evidence="7" id="KW-1185">Reference proteome</keyword>
<dbReference type="InterPro" id="IPR004875">
    <property type="entry name" value="DDE_SF_endonuclease_dom"/>
</dbReference>
<keyword evidence="3" id="KW-0547">Nucleotide-binding</keyword>
<dbReference type="InterPro" id="IPR006600">
    <property type="entry name" value="HTH_CenpB_DNA-bd_dom"/>
</dbReference>
<evidence type="ECO:0000256" key="3">
    <source>
        <dbReference type="ARBA" id="ARBA00022741"/>
    </source>
</evidence>
<dbReference type="InterPro" id="IPR010921">
    <property type="entry name" value="Trp_repressor/repl_initiator"/>
</dbReference>
<dbReference type="CDD" id="cd00154">
    <property type="entry name" value="Rab"/>
    <property type="match status" value="1"/>
</dbReference>